<dbReference type="InterPro" id="IPR041522">
    <property type="entry name" value="CdaR_GGDEF"/>
</dbReference>
<keyword evidence="5" id="KW-1185">Reference proteome</keyword>
<evidence type="ECO:0000313" key="5">
    <source>
        <dbReference type="Proteomes" id="UP000184010"/>
    </source>
</evidence>
<dbReference type="Proteomes" id="UP000184010">
    <property type="component" value="Unassembled WGS sequence"/>
</dbReference>
<name>A0A1M7SNR8_9FIRM</name>
<evidence type="ECO:0000259" key="2">
    <source>
        <dbReference type="Pfam" id="PF13556"/>
    </source>
</evidence>
<gene>
    <name evidence="4" type="ORF">SAMN02745215_01133</name>
</gene>
<dbReference type="STRING" id="1121395.SAMN02745215_01133"/>
<dbReference type="InterPro" id="IPR051448">
    <property type="entry name" value="CdaR-like_regulators"/>
</dbReference>
<dbReference type="Gene3D" id="1.10.10.2840">
    <property type="entry name" value="PucR C-terminal helix-turn-helix domain"/>
    <property type="match status" value="1"/>
</dbReference>
<evidence type="ECO:0000259" key="3">
    <source>
        <dbReference type="Pfam" id="PF17853"/>
    </source>
</evidence>
<accession>A0A1M7SNR8</accession>
<dbReference type="RefSeq" id="WP_072771665.1">
    <property type="nucleotide sequence ID" value="NZ_FRDN01000004.1"/>
</dbReference>
<dbReference type="Pfam" id="PF13556">
    <property type="entry name" value="HTH_30"/>
    <property type="match status" value="1"/>
</dbReference>
<evidence type="ECO:0000256" key="1">
    <source>
        <dbReference type="ARBA" id="ARBA00006754"/>
    </source>
</evidence>
<dbReference type="EMBL" id="FRDN01000004">
    <property type="protein sequence ID" value="SHN60131.1"/>
    <property type="molecule type" value="Genomic_DNA"/>
</dbReference>
<reference evidence="5" key="1">
    <citation type="submission" date="2016-12" db="EMBL/GenBank/DDBJ databases">
        <authorList>
            <person name="Varghese N."/>
            <person name="Submissions S."/>
        </authorList>
    </citation>
    <scope>NUCLEOTIDE SEQUENCE [LARGE SCALE GENOMIC DNA]</scope>
    <source>
        <strain evidence="5">DSM 11544</strain>
    </source>
</reference>
<sequence length="536" mass="61540">MKLNTDILFDNLNQSIMLESYGPKKIELTLGRPKLYNGASHEFKANHIYISHVEQLPPAPVLGNGVVILCVGGTPPPPYLNDKCVCFITRDHTDLFTAFDLVQQIFDKYDEWDTGLRNALNTSASIKEMVRISFPIFENPIIVIDANFRVQAYSSIIDTRDDLAIYRPDENGNIRMNAMSEHINTYGNSMNVDKPFLMMARNVPLFTMNLFEKKIYIGNLTIPFVLRQHRQSDIVLAQYLAKFIESSFKKYSTILSGSHINILRGILQDLLSCLQVDSTRMRYLSGNFNGHYICIAMKLGYRSHKVPVEYLCNIIEDSFPGCVAFEYESVIVTFFDVKKIPCDERTLTDKVKELLQDMDLIAGASYSFTNLSMARLYYRQACVALEMGSATHPELCYYPFHDYVLHYMISHCMGEFPPELLLTKGLRQLQVHDLTSQVNYVQTLRIYLNNNMNLAKTADDLFVHRSTLLTRLKRIESLLQTDLKDSDQRLRLLISLKIMEANEKVTTTCNDPGEFVNHELTLAEPRKFQILESIYK</sequence>
<dbReference type="InterPro" id="IPR042070">
    <property type="entry name" value="PucR_C-HTH_sf"/>
</dbReference>
<dbReference type="PANTHER" id="PTHR33744">
    <property type="entry name" value="CARBOHYDRATE DIACID REGULATOR"/>
    <property type="match status" value="1"/>
</dbReference>
<feature type="domain" description="PucR C-terminal helix-turn-helix" evidence="2">
    <location>
        <begin position="441"/>
        <end position="498"/>
    </location>
</feature>
<dbReference type="InterPro" id="IPR025736">
    <property type="entry name" value="PucR_C-HTH_dom"/>
</dbReference>
<proteinExistence type="inferred from homology"/>
<organism evidence="4 5">
    <name type="scientific">Desulfitobacterium chlororespirans DSM 11544</name>
    <dbReference type="NCBI Taxonomy" id="1121395"/>
    <lineage>
        <taxon>Bacteria</taxon>
        <taxon>Bacillati</taxon>
        <taxon>Bacillota</taxon>
        <taxon>Clostridia</taxon>
        <taxon>Eubacteriales</taxon>
        <taxon>Desulfitobacteriaceae</taxon>
        <taxon>Desulfitobacterium</taxon>
    </lineage>
</organism>
<comment type="similarity">
    <text evidence="1">Belongs to the CdaR family.</text>
</comment>
<evidence type="ECO:0000313" key="4">
    <source>
        <dbReference type="EMBL" id="SHN60131.1"/>
    </source>
</evidence>
<dbReference type="AlphaFoldDB" id="A0A1M7SNR8"/>
<protein>
    <submittedName>
        <fullName evidence="4">PucR C-terminal helix-turn-helix domain-containing protein</fullName>
    </submittedName>
</protein>
<feature type="domain" description="CdaR GGDEF-like" evidence="3">
    <location>
        <begin position="280"/>
        <end position="387"/>
    </location>
</feature>
<dbReference type="Pfam" id="PF17853">
    <property type="entry name" value="GGDEF_2"/>
    <property type="match status" value="1"/>
</dbReference>